<reference evidence="4" key="1">
    <citation type="submission" date="2015-06" db="EMBL/GenBank/DDBJ databases">
        <authorList>
            <person name="Lim Y.L."/>
            <person name="Ee R."/>
            <person name="Yong D."/>
            <person name="How K.Y."/>
            <person name="Yin W.F."/>
            <person name="Chan K.G."/>
        </authorList>
    </citation>
    <scope>NUCLEOTIDE SEQUENCE [LARGE SCALE GENOMIC DNA]</scope>
    <source>
        <strain evidence="4">DSM 25325</strain>
    </source>
</reference>
<dbReference type="PANTHER" id="PTHR30024">
    <property type="entry name" value="ALIPHATIC SULFONATES-BINDING PROTEIN-RELATED"/>
    <property type="match status" value="1"/>
</dbReference>
<dbReference type="Gene3D" id="3.40.190.10">
    <property type="entry name" value="Periplasmic binding protein-like II"/>
    <property type="match status" value="2"/>
</dbReference>
<keyword evidence="1" id="KW-0732">Signal</keyword>
<sequence>MKRIFRSLVRGAALWAAIGTIGASAFAAELTPIKVSYQPALYWALPFYVATEKGWWAELGLKPEFSIFPAGVPQMAASASKSWDVGGTGSVPAVLGSQRFGIKTIGLTNDESQANVLMVSKSRYAQVKADPKLLKGQTIVLTSNSTGDYAVQACLKKFGLSKDDVTLKNMGQAEIISAMSSGNADYGGVWAPNDYTLEEKAGAKVLCTGKDGGAVVPGALIVRGDYAKEHPENVAKFLAIYLRAWAWMNAHRPQALEMMKKFYAQGGVSISEASMEQEFNTRPTFDLKQQLQAMDRAKGPSEMDRWFTDIAKFMHAAGSLSTVPAAHSYITNTYMKRVEADPKLAAFASQTN</sequence>
<keyword evidence="4" id="KW-1185">Reference proteome</keyword>
<name>A0A0G3ET28_9BURK</name>
<dbReference type="STRING" id="445709.ABW99_14135"/>
<dbReference type="OrthoDB" id="9180959at2"/>
<feature type="signal peptide" evidence="1">
    <location>
        <begin position="1"/>
        <end position="27"/>
    </location>
</feature>
<dbReference type="EMBL" id="CP011568">
    <property type="protein sequence ID" value="AKJ69179.1"/>
    <property type="molecule type" value="Genomic_DNA"/>
</dbReference>
<dbReference type="KEGG" id="ptx:ABW99_14135"/>
<protein>
    <submittedName>
        <fullName evidence="3">Nitrate ABC transporter substrate-binding protein</fullName>
    </submittedName>
</protein>
<evidence type="ECO:0000313" key="3">
    <source>
        <dbReference type="EMBL" id="AKJ69179.1"/>
    </source>
</evidence>
<evidence type="ECO:0000256" key="1">
    <source>
        <dbReference type="SAM" id="SignalP"/>
    </source>
</evidence>
<accession>A0A0G3ET28</accession>
<dbReference type="PATRIC" id="fig|445709.3.peg.2998"/>
<evidence type="ECO:0000313" key="4">
    <source>
        <dbReference type="Proteomes" id="UP000036700"/>
    </source>
</evidence>
<dbReference type="RefSeq" id="WP_047215076.1">
    <property type="nucleotide sequence ID" value="NZ_CP011568.3"/>
</dbReference>
<dbReference type="Proteomes" id="UP000036700">
    <property type="component" value="Chromosome"/>
</dbReference>
<feature type="chain" id="PRO_5002553360" evidence="1">
    <location>
        <begin position="28"/>
        <end position="352"/>
    </location>
</feature>
<organism evidence="3 4">
    <name type="scientific">Pandoraea thiooxydans</name>
    <dbReference type="NCBI Taxonomy" id="445709"/>
    <lineage>
        <taxon>Bacteria</taxon>
        <taxon>Pseudomonadati</taxon>
        <taxon>Pseudomonadota</taxon>
        <taxon>Betaproteobacteria</taxon>
        <taxon>Burkholderiales</taxon>
        <taxon>Burkholderiaceae</taxon>
        <taxon>Pandoraea</taxon>
    </lineage>
</organism>
<feature type="domain" description="SsuA/THI5-like" evidence="2">
    <location>
        <begin position="46"/>
        <end position="251"/>
    </location>
</feature>
<dbReference type="AlphaFoldDB" id="A0A0G3ET28"/>
<dbReference type="InterPro" id="IPR015168">
    <property type="entry name" value="SsuA/THI5"/>
</dbReference>
<gene>
    <name evidence="3" type="ORF">ABW99_14135</name>
</gene>
<dbReference type="SUPFAM" id="SSF53850">
    <property type="entry name" value="Periplasmic binding protein-like II"/>
    <property type="match status" value="1"/>
</dbReference>
<dbReference type="Pfam" id="PF09084">
    <property type="entry name" value="NMT1"/>
    <property type="match status" value="1"/>
</dbReference>
<proteinExistence type="predicted"/>
<evidence type="ECO:0000259" key="2">
    <source>
        <dbReference type="Pfam" id="PF09084"/>
    </source>
</evidence>